<dbReference type="PROSITE" id="PS00678">
    <property type="entry name" value="WD_REPEATS_1"/>
    <property type="match status" value="1"/>
</dbReference>
<dbReference type="PROSITE" id="PS50294">
    <property type="entry name" value="WD_REPEATS_REGION"/>
    <property type="match status" value="1"/>
</dbReference>
<protein>
    <submittedName>
        <fullName evidence="4">WD domain, G-beta repeat protein</fullName>
    </submittedName>
</protein>
<dbReference type="InterPro" id="IPR019775">
    <property type="entry name" value="WD40_repeat_CS"/>
</dbReference>
<keyword evidence="1 3" id="KW-0853">WD repeat</keyword>
<dbReference type="eggNOG" id="KOG0265">
    <property type="taxonomic scope" value="Eukaryota"/>
</dbReference>
<dbReference type="OrthoDB" id="674604at2759"/>
<dbReference type="KEGG" id="tet:TTHERM_00285340"/>
<gene>
    <name evidence="4" type="ORF">TTHERM_00285340</name>
</gene>
<dbReference type="AlphaFoldDB" id="I7LVI6"/>
<dbReference type="STRING" id="312017.I7LVI6"/>
<dbReference type="Proteomes" id="UP000009168">
    <property type="component" value="Unassembled WGS sequence"/>
</dbReference>
<dbReference type="InParanoid" id="I7LVI6"/>
<organism evidence="4 5">
    <name type="scientific">Tetrahymena thermophila (strain SB210)</name>
    <dbReference type="NCBI Taxonomy" id="312017"/>
    <lineage>
        <taxon>Eukaryota</taxon>
        <taxon>Sar</taxon>
        <taxon>Alveolata</taxon>
        <taxon>Ciliophora</taxon>
        <taxon>Intramacronucleata</taxon>
        <taxon>Oligohymenophorea</taxon>
        <taxon>Hymenostomatida</taxon>
        <taxon>Tetrahymenina</taxon>
        <taxon>Tetrahymenidae</taxon>
        <taxon>Tetrahymena</taxon>
    </lineage>
</organism>
<keyword evidence="2" id="KW-0677">Repeat</keyword>
<sequence>MSEQIEQSSSTINQDINILQKTQNVQLNSSWVYDCIFTNIKNGLIDKNKYNQERLQIDNNQEGNKQNYSNVYQVLATTRKGKLFQFDKCEDGSIQNQKTIYTSPINEEFYRLYEDYDTIDYQRRYLLVSGSRKKVHVFKLQNNDRQSNNQQNQDIQEDFSLYHKFEYIPAPERNVYSLSGYKKHSNKILSSGQSNITLYDLQHQKIQRRIKNNIENACIQYNRDYNFFFTCGTSKEIIAYEDRQNKQIFSLKGHESNVLRMANLKNNNQFLLASGSHDKSIILWDIKYQHNNKIIQNHHTNAIFGIDYDHINQIVYSTGWDKSIKALDIKSFKVIGNIQRAQQDNIITCRYNSQTQELMSSSRDGSIQFYKANIA</sequence>
<dbReference type="InterPro" id="IPR001680">
    <property type="entry name" value="WD40_rpt"/>
</dbReference>
<reference evidence="5" key="1">
    <citation type="journal article" date="2006" name="PLoS Biol.">
        <title>Macronuclear genome sequence of the ciliate Tetrahymena thermophila, a model eukaryote.</title>
        <authorList>
            <person name="Eisen J.A."/>
            <person name="Coyne R.S."/>
            <person name="Wu M."/>
            <person name="Wu D."/>
            <person name="Thiagarajan M."/>
            <person name="Wortman J.R."/>
            <person name="Badger J.H."/>
            <person name="Ren Q."/>
            <person name="Amedeo P."/>
            <person name="Jones K.M."/>
            <person name="Tallon L.J."/>
            <person name="Delcher A.L."/>
            <person name="Salzberg S.L."/>
            <person name="Silva J.C."/>
            <person name="Haas B.J."/>
            <person name="Majoros W.H."/>
            <person name="Farzad M."/>
            <person name="Carlton J.M."/>
            <person name="Smith R.K. Jr."/>
            <person name="Garg J."/>
            <person name="Pearlman R.E."/>
            <person name="Karrer K.M."/>
            <person name="Sun L."/>
            <person name="Manning G."/>
            <person name="Elde N.C."/>
            <person name="Turkewitz A.P."/>
            <person name="Asai D.J."/>
            <person name="Wilkes D.E."/>
            <person name="Wang Y."/>
            <person name="Cai H."/>
            <person name="Collins K."/>
            <person name="Stewart B.A."/>
            <person name="Lee S.R."/>
            <person name="Wilamowska K."/>
            <person name="Weinberg Z."/>
            <person name="Ruzzo W.L."/>
            <person name="Wloga D."/>
            <person name="Gaertig J."/>
            <person name="Frankel J."/>
            <person name="Tsao C.-C."/>
            <person name="Gorovsky M.A."/>
            <person name="Keeling P.J."/>
            <person name="Waller R.F."/>
            <person name="Patron N.J."/>
            <person name="Cherry J.M."/>
            <person name="Stover N.A."/>
            <person name="Krieger C.J."/>
            <person name="del Toro C."/>
            <person name="Ryder H.F."/>
            <person name="Williamson S.C."/>
            <person name="Barbeau R.A."/>
            <person name="Hamilton E.P."/>
            <person name="Orias E."/>
        </authorList>
    </citation>
    <scope>NUCLEOTIDE SEQUENCE [LARGE SCALE GENOMIC DNA]</scope>
    <source>
        <strain evidence="5">SB210</strain>
    </source>
</reference>
<dbReference type="SUPFAM" id="SSF50978">
    <property type="entry name" value="WD40 repeat-like"/>
    <property type="match status" value="1"/>
</dbReference>
<dbReference type="PANTHER" id="PTHR19848">
    <property type="entry name" value="WD40 REPEAT PROTEIN"/>
    <property type="match status" value="1"/>
</dbReference>
<evidence type="ECO:0000256" key="2">
    <source>
        <dbReference type="ARBA" id="ARBA00022737"/>
    </source>
</evidence>
<proteinExistence type="predicted"/>
<dbReference type="InterPro" id="IPR015943">
    <property type="entry name" value="WD40/YVTN_repeat-like_dom_sf"/>
</dbReference>
<dbReference type="EMBL" id="GG662651">
    <property type="protein sequence ID" value="EAR98303.2"/>
    <property type="molecule type" value="Genomic_DNA"/>
</dbReference>
<evidence type="ECO:0000313" key="5">
    <source>
        <dbReference type="Proteomes" id="UP000009168"/>
    </source>
</evidence>
<evidence type="ECO:0000313" key="4">
    <source>
        <dbReference type="EMBL" id="EAR98303.2"/>
    </source>
</evidence>
<dbReference type="PANTHER" id="PTHR19848:SF8">
    <property type="entry name" value="F-BOX AND WD REPEAT DOMAIN CONTAINING 7"/>
    <property type="match status" value="1"/>
</dbReference>
<dbReference type="InterPro" id="IPR036322">
    <property type="entry name" value="WD40_repeat_dom_sf"/>
</dbReference>
<accession>I7LVI6</accession>
<dbReference type="RefSeq" id="XP_001018548.2">
    <property type="nucleotide sequence ID" value="XM_001018548.2"/>
</dbReference>
<evidence type="ECO:0000256" key="1">
    <source>
        <dbReference type="ARBA" id="ARBA00022574"/>
    </source>
</evidence>
<dbReference type="Gene3D" id="2.130.10.10">
    <property type="entry name" value="YVTN repeat-like/Quinoprotein amine dehydrogenase"/>
    <property type="match status" value="1"/>
</dbReference>
<dbReference type="Pfam" id="PF00400">
    <property type="entry name" value="WD40"/>
    <property type="match status" value="1"/>
</dbReference>
<keyword evidence="5" id="KW-1185">Reference proteome</keyword>
<dbReference type="GeneID" id="7840077"/>
<evidence type="ECO:0000256" key="3">
    <source>
        <dbReference type="PROSITE-ProRule" id="PRU00221"/>
    </source>
</evidence>
<dbReference type="SMART" id="SM00320">
    <property type="entry name" value="WD40"/>
    <property type="match status" value="5"/>
</dbReference>
<name>I7LVI6_TETTS</name>
<dbReference type="PROSITE" id="PS50082">
    <property type="entry name" value="WD_REPEATS_2"/>
    <property type="match status" value="1"/>
</dbReference>
<feature type="repeat" description="WD" evidence="3">
    <location>
        <begin position="251"/>
        <end position="287"/>
    </location>
</feature>